<organism evidence="2 3">
    <name type="scientific">Oldenlandia corymbosa var. corymbosa</name>
    <dbReference type="NCBI Taxonomy" id="529605"/>
    <lineage>
        <taxon>Eukaryota</taxon>
        <taxon>Viridiplantae</taxon>
        <taxon>Streptophyta</taxon>
        <taxon>Embryophyta</taxon>
        <taxon>Tracheophyta</taxon>
        <taxon>Spermatophyta</taxon>
        <taxon>Magnoliopsida</taxon>
        <taxon>eudicotyledons</taxon>
        <taxon>Gunneridae</taxon>
        <taxon>Pentapetalae</taxon>
        <taxon>asterids</taxon>
        <taxon>lamiids</taxon>
        <taxon>Gentianales</taxon>
        <taxon>Rubiaceae</taxon>
        <taxon>Rubioideae</taxon>
        <taxon>Spermacoceae</taxon>
        <taxon>Hedyotis-Oldenlandia complex</taxon>
        <taxon>Oldenlandia</taxon>
    </lineage>
</organism>
<evidence type="ECO:0000313" key="3">
    <source>
        <dbReference type="Proteomes" id="UP001161247"/>
    </source>
</evidence>
<evidence type="ECO:0000256" key="1">
    <source>
        <dbReference type="SAM" id="SignalP"/>
    </source>
</evidence>
<sequence length="196" mass="21594">MAASAPIIKPIFLSIILAISVAFFSSSPSLSQSLPVGDFQEFCGHANQAAYCIKTIDEYTAQPILKVNDQGWLQILKLKALSLLSSTITGIDNAIQVGPPTVVLDALTFCKSVAINTTISYLSPLDFTVISHDQYIKYQLESASAYTSFVYCINYFNRIFPVQNPVGVLIDQTYETLKLLLECVNIYQCKQKSSCL</sequence>
<proteinExistence type="predicted"/>
<dbReference type="EMBL" id="OX459118">
    <property type="protein sequence ID" value="CAI9091333.1"/>
    <property type="molecule type" value="Genomic_DNA"/>
</dbReference>
<accession>A0AAV1C9U0</accession>
<dbReference type="SUPFAM" id="SSF101148">
    <property type="entry name" value="Plant invertase/pectin methylesterase inhibitor"/>
    <property type="match status" value="1"/>
</dbReference>
<dbReference type="InterPro" id="IPR035513">
    <property type="entry name" value="Invertase/methylesterase_inhib"/>
</dbReference>
<reference evidence="2" key="1">
    <citation type="submission" date="2023-03" db="EMBL/GenBank/DDBJ databases">
        <authorList>
            <person name="Julca I."/>
        </authorList>
    </citation>
    <scope>NUCLEOTIDE SEQUENCE</scope>
</reference>
<keyword evidence="3" id="KW-1185">Reference proteome</keyword>
<feature type="signal peptide" evidence="1">
    <location>
        <begin position="1"/>
        <end position="31"/>
    </location>
</feature>
<gene>
    <name evidence="2" type="ORF">OLC1_LOCUS3284</name>
</gene>
<dbReference type="Proteomes" id="UP001161247">
    <property type="component" value="Chromosome 1"/>
</dbReference>
<name>A0AAV1C9U0_OLDCO</name>
<feature type="chain" id="PRO_5043606298" evidence="1">
    <location>
        <begin position="32"/>
        <end position="196"/>
    </location>
</feature>
<dbReference type="AlphaFoldDB" id="A0AAV1C9U0"/>
<protein>
    <submittedName>
        <fullName evidence="2">OLC1v1026337C1</fullName>
    </submittedName>
</protein>
<evidence type="ECO:0000313" key="2">
    <source>
        <dbReference type="EMBL" id="CAI9091333.1"/>
    </source>
</evidence>
<keyword evidence="1" id="KW-0732">Signal</keyword>